<dbReference type="Proteomes" id="UP000276133">
    <property type="component" value="Unassembled WGS sequence"/>
</dbReference>
<keyword evidence="2" id="KW-1185">Reference proteome</keyword>
<comment type="caution">
    <text evidence="1">The sequence shown here is derived from an EMBL/GenBank/DDBJ whole genome shotgun (WGS) entry which is preliminary data.</text>
</comment>
<name>A0A3M7RNE3_BRAPC</name>
<sequence length="76" mass="9071">REFRLCEGFNRNSINQIERKLLVSKRVTTFAFTLTEKVSLYNLSRAYQIYMNWKICLNKKAIILSSKTLKPFKFAF</sequence>
<gene>
    <name evidence="1" type="ORF">BpHYR1_036860</name>
</gene>
<feature type="non-terminal residue" evidence="1">
    <location>
        <position position="1"/>
    </location>
</feature>
<protein>
    <submittedName>
        <fullName evidence="1">Uncharacterized protein</fullName>
    </submittedName>
</protein>
<reference evidence="1 2" key="1">
    <citation type="journal article" date="2018" name="Sci. Rep.">
        <title>Genomic signatures of local adaptation to the degree of environmental predictability in rotifers.</title>
        <authorList>
            <person name="Franch-Gras L."/>
            <person name="Hahn C."/>
            <person name="Garcia-Roger E.M."/>
            <person name="Carmona M.J."/>
            <person name="Serra M."/>
            <person name="Gomez A."/>
        </authorList>
    </citation>
    <scope>NUCLEOTIDE SEQUENCE [LARGE SCALE GENOMIC DNA]</scope>
    <source>
        <strain evidence="1">HYR1</strain>
    </source>
</reference>
<evidence type="ECO:0000313" key="1">
    <source>
        <dbReference type="EMBL" id="RNA25044.1"/>
    </source>
</evidence>
<proteinExistence type="predicted"/>
<dbReference type="EMBL" id="REGN01002991">
    <property type="protein sequence ID" value="RNA25044.1"/>
    <property type="molecule type" value="Genomic_DNA"/>
</dbReference>
<dbReference type="AlphaFoldDB" id="A0A3M7RNE3"/>
<evidence type="ECO:0000313" key="2">
    <source>
        <dbReference type="Proteomes" id="UP000276133"/>
    </source>
</evidence>
<organism evidence="1 2">
    <name type="scientific">Brachionus plicatilis</name>
    <name type="common">Marine rotifer</name>
    <name type="synonym">Brachionus muelleri</name>
    <dbReference type="NCBI Taxonomy" id="10195"/>
    <lineage>
        <taxon>Eukaryota</taxon>
        <taxon>Metazoa</taxon>
        <taxon>Spiralia</taxon>
        <taxon>Gnathifera</taxon>
        <taxon>Rotifera</taxon>
        <taxon>Eurotatoria</taxon>
        <taxon>Monogononta</taxon>
        <taxon>Pseudotrocha</taxon>
        <taxon>Ploima</taxon>
        <taxon>Brachionidae</taxon>
        <taxon>Brachionus</taxon>
    </lineage>
</organism>
<accession>A0A3M7RNE3</accession>